<feature type="compositionally biased region" description="Basic and acidic residues" evidence="1">
    <location>
        <begin position="92"/>
        <end position="103"/>
    </location>
</feature>
<organism evidence="2 3">
    <name type="scientific">Smittium megazygosporum</name>
    <dbReference type="NCBI Taxonomy" id="133381"/>
    <lineage>
        <taxon>Eukaryota</taxon>
        <taxon>Fungi</taxon>
        <taxon>Fungi incertae sedis</taxon>
        <taxon>Zoopagomycota</taxon>
        <taxon>Kickxellomycotina</taxon>
        <taxon>Harpellomycetes</taxon>
        <taxon>Harpellales</taxon>
        <taxon>Legeriomycetaceae</taxon>
        <taxon>Smittium</taxon>
    </lineage>
</organism>
<proteinExistence type="predicted"/>
<feature type="region of interest" description="Disordered" evidence="1">
    <location>
        <begin position="86"/>
        <end position="106"/>
    </location>
</feature>
<sequence>MVHSLPTNVYIGHFGSQVQSICVSPEQRAIMVGVLAFLNPFITCPLGAWMCTTPGATSYNGAGFGISLIPDGCVMPTEPDINLVTRNTKATRKSEIDSTKSSEKSPILETPISELGSSSHSAGDSLLKDLFEKAKVSDFEVIENQVFGFYQRSFNLSGLMSELVHYCFLILIFFLSINNLKINESNPDSPRSFSDIFSFFKNGSSFEISSLDFNINPLTYIMLIEAGKAVIKAYYSPKQNMTANVISMTSQTISQSIQDVSFIMVLVGFFNVVF</sequence>
<evidence type="ECO:0000313" key="3">
    <source>
        <dbReference type="Proteomes" id="UP000245609"/>
    </source>
</evidence>
<dbReference type="Proteomes" id="UP000245609">
    <property type="component" value="Unassembled WGS sequence"/>
</dbReference>
<protein>
    <submittedName>
        <fullName evidence="2">Uncharacterized protein</fullName>
    </submittedName>
</protein>
<comment type="caution">
    <text evidence="2">The sequence shown here is derived from an EMBL/GenBank/DDBJ whole genome shotgun (WGS) entry which is preliminary data.</text>
</comment>
<dbReference type="EMBL" id="MBFS01000248">
    <property type="protein sequence ID" value="PVV03313.1"/>
    <property type="molecule type" value="Genomic_DNA"/>
</dbReference>
<dbReference type="AlphaFoldDB" id="A0A2T9ZFD0"/>
<evidence type="ECO:0000313" key="2">
    <source>
        <dbReference type="EMBL" id="PVV03313.1"/>
    </source>
</evidence>
<evidence type="ECO:0000256" key="1">
    <source>
        <dbReference type="SAM" id="MobiDB-lite"/>
    </source>
</evidence>
<keyword evidence="3" id="KW-1185">Reference proteome</keyword>
<accession>A0A2T9ZFD0</accession>
<reference evidence="2 3" key="1">
    <citation type="journal article" date="2018" name="MBio">
        <title>Comparative Genomics Reveals the Core Gene Toolbox for the Fungus-Insect Symbiosis.</title>
        <authorList>
            <person name="Wang Y."/>
            <person name="Stata M."/>
            <person name="Wang W."/>
            <person name="Stajich J.E."/>
            <person name="White M.M."/>
            <person name="Moncalvo J.M."/>
        </authorList>
    </citation>
    <scope>NUCLEOTIDE SEQUENCE [LARGE SCALE GENOMIC DNA]</scope>
    <source>
        <strain evidence="2 3">SC-DP-2</strain>
    </source>
</reference>
<name>A0A2T9ZFD0_9FUNG</name>
<gene>
    <name evidence="2" type="ORF">BB560_002208</name>
</gene>